<keyword evidence="5" id="KW-1185">Reference proteome</keyword>
<accession>A0A7X9P245</accession>
<keyword evidence="1 2" id="KW-0732">Signal</keyword>
<sequence length="220" mass="23633">MNFSKLIFSILVLGLCNLTVNAQSTTNFDSPFFLNGKINLGIGLGSVEVPGNSTASYGSGFGFEVGLGYYLNNNLSVLANIGYAIQLQYNATTSSYSGNNVNSSFFGRTLFRGGAQYEVITNQSAKVKGFRIGGGLLYEIPGEYSVTENNTDYGSTSFESSLGFYIDFGVPIHFTKKFKLIPYLRYNSNSTTVASGPSNNIGDAVNADFIEIGASIDLHL</sequence>
<feature type="signal peptide" evidence="2">
    <location>
        <begin position="1"/>
        <end position="22"/>
    </location>
</feature>
<evidence type="ECO:0000259" key="3">
    <source>
        <dbReference type="Pfam" id="PF13505"/>
    </source>
</evidence>
<dbReference type="Gene3D" id="2.40.160.20">
    <property type="match status" value="1"/>
</dbReference>
<feature type="domain" description="Outer membrane protein beta-barrel" evidence="3">
    <location>
        <begin position="27"/>
        <end position="215"/>
    </location>
</feature>
<evidence type="ECO:0000313" key="4">
    <source>
        <dbReference type="EMBL" id="NME68151.1"/>
    </source>
</evidence>
<gene>
    <name evidence="4" type="ORF">HHU12_09280</name>
</gene>
<evidence type="ECO:0000313" key="5">
    <source>
        <dbReference type="Proteomes" id="UP000576082"/>
    </source>
</evidence>
<dbReference type="Pfam" id="PF13505">
    <property type="entry name" value="OMP_b-brl"/>
    <property type="match status" value="1"/>
</dbReference>
<dbReference type="RefSeq" id="WP_169656459.1">
    <property type="nucleotide sequence ID" value="NZ_JABANE010000019.1"/>
</dbReference>
<proteinExistence type="predicted"/>
<evidence type="ECO:0000256" key="1">
    <source>
        <dbReference type="ARBA" id="ARBA00022729"/>
    </source>
</evidence>
<reference evidence="4 5" key="1">
    <citation type="submission" date="2020-04" db="EMBL/GenBank/DDBJ databases">
        <title>Flammeovirga sp. SR4, a novel species isolated from seawater.</title>
        <authorList>
            <person name="Wang X."/>
        </authorList>
    </citation>
    <scope>NUCLEOTIDE SEQUENCE [LARGE SCALE GENOMIC DNA]</scope>
    <source>
        <strain evidence="4 5">ATCC 23126</strain>
    </source>
</reference>
<dbReference type="AlphaFoldDB" id="A0A7X9P245"/>
<dbReference type="EMBL" id="JABANE010000019">
    <property type="protein sequence ID" value="NME68151.1"/>
    <property type="molecule type" value="Genomic_DNA"/>
</dbReference>
<name>A0A7X9P245_9BACT</name>
<comment type="caution">
    <text evidence="4">The sequence shown here is derived from an EMBL/GenBank/DDBJ whole genome shotgun (WGS) entry which is preliminary data.</text>
</comment>
<dbReference type="InterPro" id="IPR027385">
    <property type="entry name" value="Beta-barrel_OMP"/>
</dbReference>
<feature type="chain" id="PRO_5031352459" evidence="2">
    <location>
        <begin position="23"/>
        <end position="220"/>
    </location>
</feature>
<evidence type="ECO:0000256" key="2">
    <source>
        <dbReference type="SAM" id="SignalP"/>
    </source>
</evidence>
<organism evidence="4 5">
    <name type="scientific">Flammeovirga aprica JL-4</name>
    <dbReference type="NCBI Taxonomy" id="694437"/>
    <lineage>
        <taxon>Bacteria</taxon>
        <taxon>Pseudomonadati</taxon>
        <taxon>Bacteroidota</taxon>
        <taxon>Cytophagia</taxon>
        <taxon>Cytophagales</taxon>
        <taxon>Flammeovirgaceae</taxon>
        <taxon>Flammeovirga</taxon>
    </lineage>
</organism>
<protein>
    <submittedName>
        <fullName evidence="4">Porin family protein</fullName>
    </submittedName>
</protein>
<dbReference type="Proteomes" id="UP000576082">
    <property type="component" value="Unassembled WGS sequence"/>
</dbReference>